<sequence>MGTASREVIIAMEEEKKSPANLPYCLSCLSLLVCGTLCGLVTYVMAYKAEQSKENGDIRKYRVFKSFGVVLGVLGILFGCSFLTFYYIYVYPVWYRYVYFMQEPEYNIGK</sequence>
<keyword evidence="1" id="KW-1133">Transmembrane helix</keyword>
<gene>
    <name evidence="3" type="primary">LOC111131612</name>
</gene>
<reference evidence="3" key="1">
    <citation type="submission" date="2025-08" db="UniProtKB">
        <authorList>
            <consortium name="RefSeq"/>
        </authorList>
    </citation>
    <scope>IDENTIFICATION</scope>
    <source>
        <tissue evidence="3">Whole sample</tissue>
    </source>
</reference>
<protein>
    <submittedName>
        <fullName evidence="3">Uncharacterized protein LOC111131612</fullName>
    </submittedName>
</protein>
<evidence type="ECO:0000313" key="3">
    <source>
        <dbReference type="RefSeq" id="XP_022334931.1"/>
    </source>
</evidence>
<proteinExistence type="predicted"/>
<evidence type="ECO:0000256" key="1">
    <source>
        <dbReference type="SAM" id="Phobius"/>
    </source>
</evidence>
<dbReference type="GeneID" id="111131612"/>
<evidence type="ECO:0000313" key="2">
    <source>
        <dbReference type="Proteomes" id="UP000694844"/>
    </source>
</evidence>
<keyword evidence="2" id="KW-1185">Reference proteome</keyword>
<feature type="transmembrane region" description="Helical" evidence="1">
    <location>
        <begin position="21"/>
        <end position="46"/>
    </location>
</feature>
<dbReference type="AlphaFoldDB" id="A0A8B8E6A2"/>
<dbReference type="RefSeq" id="XP_022334931.1">
    <property type="nucleotide sequence ID" value="XM_022479223.1"/>
</dbReference>
<organism evidence="2 3">
    <name type="scientific">Crassostrea virginica</name>
    <name type="common">Eastern oyster</name>
    <dbReference type="NCBI Taxonomy" id="6565"/>
    <lineage>
        <taxon>Eukaryota</taxon>
        <taxon>Metazoa</taxon>
        <taxon>Spiralia</taxon>
        <taxon>Lophotrochozoa</taxon>
        <taxon>Mollusca</taxon>
        <taxon>Bivalvia</taxon>
        <taxon>Autobranchia</taxon>
        <taxon>Pteriomorphia</taxon>
        <taxon>Ostreida</taxon>
        <taxon>Ostreoidea</taxon>
        <taxon>Ostreidae</taxon>
        <taxon>Crassostrea</taxon>
    </lineage>
</organism>
<dbReference type="Proteomes" id="UP000694844">
    <property type="component" value="Chromosome 4"/>
</dbReference>
<feature type="transmembrane region" description="Helical" evidence="1">
    <location>
        <begin position="67"/>
        <end position="89"/>
    </location>
</feature>
<dbReference type="KEGG" id="cvn:111131612"/>
<dbReference type="OrthoDB" id="6196227at2759"/>
<accession>A0A8B8E6A2</accession>
<name>A0A8B8E6A2_CRAVI</name>
<keyword evidence="1" id="KW-0472">Membrane</keyword>
<keyword evidence="1" id="KW-0812">Transmembrane</keyword>